<feature type="transmembrane region" description="Helical" evidence="2">
    <location>
        <begin position="71"/>
        <end position="95"/>
    </location>
</feature>
<keyword evidence="4" id="KW-1185">Reference proteome</keyword>
<dbReference type="EMBL" id="JAEVFJ010000002">
    <property type="protein sequence ID" value="KAH8107215.1"/>
    <property type="molecule type" value="Genomic_DNA"/>
</dbReference>
<organism evidence="3 4">
    <name type="scientific">Cristinia sonorae</name>
    <dbReference type="NCBI Taxonomy" id="1940300"/>
    <lineage>
        <taxon>Eukaryota</taxon>
        <taxon>Fungi</taxon>
        <taxon>Dikarya</taxon>
        <taxon>Basidiomycota</taxon>
        <taxon>Agaricomycotina</taxon>
        <taxon>Agaricomycetes</taxon>
        <taxon>Agaricomycetidae</taxon>
        <taxon>Agaricales</taxon>
        <taxon>Pleurotineae</taxon>
        <taxon>Stephanosporaceae</taxon>
        <taxon>Cristinia</taxon>
    </lineage>
</organism>
<keyword evidence="2" id="KW-0812">Transmembrane</keyword>
<dbReference type="Proteomes" id="UP000813824">
    <property type="component" value="Unassembled WGS sequence"/>
</dbReference>
<sequence length="141" mass="16169">MAAVLLAARLWYVCEWPDTNPVMIFLVAIDLAFGIAAAVRFTVKYPNAEQLQSRWAVYSNRFTPHQAAKHFYGGLWAVMAFTSFILFCEISRWAYRSYRQMLKDRRNSQAPLKLDRLSRPMAGGHLEPTQRQSVLQDVAAV</sequence>
<accession>A0A8K0UXY6</accession>
<dbReference type="AlphaFoldDB" id="A0A8K0UXY6"/>
<evidence type="ECO:0000313" key="4">
    <source>
        <dbReference type="Proteomes" id="UP000813824"/>
    </source>
</evidence>
<gene>
    <name evidence="3" type="ORF">BXZ70DRAFT_283322</name>
</gene>
<reference evidence="3" key="1">
    <citation type="journal article" date="2021" name="New Phytol.">
        <title>Evolutionary innovations through gain and loss of genes in the ectomycorrhizal Boletales.</title>
        <authorList>
            <person name="Wu G."/>
            <person name="Miyauchi S."/>
            <person name="Morin E."/>
            <person name="Kuo A."/>
            <person name="Drula E."/>
            <person name="Varga T."/>
            <person name="Kohler A."/>
            <person name="Feng B."/>
            <person name="Cao Y."/>
            <person name="Lipzen A."/>
            <person name="Daum C."/>
            <person name="Hundley H."/>
            <person name="Pangilinan J."/>
            <person name="Johnson J."/>
            <person name="Barry K."/>
            <person name="LaButti K."/>
            <person name="Ng V."/>
            <person name="Ahrendt S."/>
            <person name="Min B."/>
            <person name="Choi I.G."/>
            <person name="Park H."/>
            <person name="Plett J.M."/>
            <person name="Magnuson J."/>
            <person name="Spatafora J.W."/>
            <person name="Nagy L.G."/>
            <person name="Henrissat B."/>
            <person name="Grigoriev I.V."/>
            <person name="Yang Z.L."/>
            <person name="Xu J."/>
            <person name="Martin F.M."/>
        </authorList>
    </citation>
    <scope>NUCLEOTIDE SEQUENCE</scope>
    <source>
        <strain evidence="3">KKN 215</strain>
    </source>
</reference>
<keyword evidence="2" id="KW-1133">Transmembrane helix</keyword>
<comment type="caution">
    <text evidence="3">The sequence shown here is derived from an EMBL/GenBank/DDBJ whole genome shotgun (WGS) entry which is preliminary data.</text>
</comment>
<evidence type="ECO:0000256" key="2">
    <source>
        <dbReference type="SAM" id="Phobius"/>
    </source>
</evidence>
<protein>
    <submittedName>
        <fullName evidence="3">Uncharacterized protein</fullName>
    </submittedName>
</protein>
<evidence type="ECO:0000313" key="3">
    <source>
        <dbReference type="EMBL" id="KAH8107215.1"/>
    </source>
</evidence>
<evidence type="ECO:0000256" key="1">
    <source>
        <dbReference type="SAM" id="MobiDB-lite"/>
    </source>
</evidence>
<name>A0A8K0UXY6_9AGAR</name>
<feature type="region of interest" description="Disordered" evidence="1">
    <location>
        <begin position="121"/>
        <end position="141"/>
    </location>
</feature>
<keyword evidence="2" id="KW-0472">Membrane</keyword>
<feature type="transmembrane region" description="Helical" evidence="2">
    <location>
        <begin position="21"/>
        <end position="43"/>
    </location>
</feature>
<proteinExistence type="predicted"/>